<reference evidence="11" key="1">
    <citation type="submission" date="2011-05" db="EMBL/GenBank/DDBJ databases">
        <title>Complete sequence of chromosome of Methanothermococcus okinawensis IH1.</title>
        <authorList>
            <consortium name="US DOE Joint Genome Institute"/>
            <person name="Lucas S."/>
            <person name="Han J."/>
            <person name="Lapidus A."/>
            <person name="Cheng J.-F."/>
            <person name="Goodwin L."/>
            <person name="Pitluck S."/>
            <person name="Peters L."/>
            <person name="Mikhailova N."/>
            <person name="Held B."/>
            <person name="Han C."/>
            <person name="Tapia R."/>
            <person name="Land M."/>
            <person name="Hauser L."/>
            <person name="Kyrpides N."/>
            <person name="Ivanova N."/>
            <person name="Pagani I."/>
            <person name="Sieprawska-Lupa M."/>
            <person name="Takai K."/>
            <person name="Miyazaki J."/>
            <person name="Whitman W."/>
            <person name="Woyke T."/>
        </authorList>
    </citation>
    <scope>NUCLEOTIDE SEQUENCE</scope>
    <source>
        <strain evidence="11">IH1</strain>
    </source>
</reference>
<dbReference type="Pfam" id="PF00528">
    <property type="entry name" value="BPD_transp_1"/>
    <property type="match status" value="1"/>
</dbReference>
<dbReference type="OrthoDB" id="11402at2157"/>
<dbReference type="STRING" id="647113.Metok_1101"/>
<keyword evidence="8 9" id="KW-0472">Membrane</keyword>
<dbReference type="InterPro" id="IPR000515">
    <property type="entry name" value="MetI-like"/>
</dbReference>
<dbReference type="GO" id="GO:0035435">
    <property type="term" value="P:phosphate ion transmembrane transport"/>
    <property type="evidence" value="ECO:0007669"/>
    <property type="project" value="InterPro"/>
</dbReference>
<gene>
    <name evidence="11" type="ordered locus">Metok_1101</name>
</gene>
<feature type="transmembrane region" description="Helical" evidence="9">
    <location>
        <begin position="76"/>
        <end position="100"/>
    </location>
</feature>
<name>F8ANL4_METOI</name>
<evidence type="ECO:0000256" key="1">
    <source>
        <dbReference type="ARBA" id="ARBA00004651"/>
    </source>
</evidence>
<dbReference type="AlphaFoldDB" id="F8ANL4"/>
<keyword evidence="6 9" id="KW-0812">Transmembrane</keyword>
<feature type="domain" description="ABC transmembrane type-1" evidence="10">
    <location>
        <begin position="80"/>
        <end position="283"/>
    </location>
</feature>
<dbReference type="EMBL" id="CP002792">
    <property type="protein sequence ID" value="AEH07070.1"/>
    <property type="molecule type" value="Genomic_DNA"/>
</dbReference>
<evidence type="ECO:0000256" key="9">
    <source>
        <dbReference type="RuleBase" id="RU363043"/>
    </source>
</evidence>
<keyword evidence="5" id="KW-0592">Phosphate transport</keyword>
<sequence length="293" mass="31418">MSPTNTNGNNSNNSSSHHKKIRMVKDKIFLITVGALTLIAILPLFHIIISIIIKGLPIILKNGSTFIFGTLSEGGIGPAIVGTLMLTLLATLIGLPLAFLAGAYSYEYPDSFIGRTTKMLLQIMLEFPTILVGVFVMGILVVPMGSFSAIAGALALALILTPYVSVYTEEAMAEIPRIYKEGGYALGCTRAQVIFKVITKMAKKGILTGILIGMAKVSGETAPLLFTAGGLYESYPSNPLEPVGAIPLLIYTLVQSPSIEDHQMAWGAALVMLILFLALFVPIRYALKDEIKL</sequence>
<evidence type="ECO:0000259" key="10">
    <source>
        <dbReference type="PROSITE" id="PS50928"/>
    </source>
</evidence>
<evidence type="ECO:0000313" key="11">
    <source>
        <dbReference type="EMBL" id="AEH07070.1"/>
    </source>
</evidence>
<dbReference type="Proteomes" id="UP000009296">
    <property type="component" value="Chromosome"/>
</dbReference>
<dbReference type="SUPFAM" id="SSF161098">
    <property type="entry name" value="MetI-like"/>
    <property type="match status" value="1"/>
</dbReference>
<dbReference type="Gene3D" id="1.10.3720.10">
    <property type="entry name" value="MetI-like"/>
    <property type="match status" value="1"/>
</dbReference>
<evidence type="ECO:0000256" key="3">
    <source>
        <dbReference type="ARBA" id="ARBA00022448"/>
    </source>
</evidence>
<dbReference type="GO" id="GO:0005315">
    <property type="term" value="F:phosphate transmembrane transporter activity"/>
    <property type="evidence" value="ECO:0007669"/>
    <property type="project" value="InterPro"/>
</dbReference>
<comment type="subcellular location">
    <subcellularLocation>
        <location evidence="1 9">Cell membrane</location>
        <topology evidence="1 9">Multi-pass membrane protein</topology>
    </subcellularLocation>
</comment>
<feature type="transmembrane region" description="Helical" evidence="9">
    <location>
        <begin position="147"/>
        <end position="167"/>
    </location>
</feature>
<comment type="similarity">
    <text evidence="2 9">Belongs to the binding-protein-dependent transport system permease family. CysTW subfamily.</text>
</comment>
<feature type="transmembrane region" description="Helical" evidence="9">
    <location>
        <begin position="120"/>
        <end position="141"/>
    </location>
</feature>
<evidence type="ECO:0000256" key="5">
    <source>
        <dbReference type="ARBA" id="ARBA00022592"/>
    </source>
</evidence>
<dbReference type="PROSITE" id="PS50928">
    <property type="entry name" value="ABC_TM1"/>
    <property type="match status" value="1"/>
</dbReference>
<organism evidence="11 12">
    <name type="scientific">Methanothermococcus okinawensis (strain DSM 14208 / JCM 11175 / IH1)</name>
    <dbReference type="NCBI Taxonomy" id="647113"/>
    <lineage>
        <taxon>Archaea</taxon>
        <taxon>Methanobacteriati</taxon>
        <taxon>Methanobacteriota</taxon>
        <taxon>Methanomada group</taxon>
        <taxon>Methanococci</taxon>
        <taxon>Methanococcales</taxon>
        <taxon>Methanococcaceae</taxon>
        <taxon>Methanothermococcus</taxon>
    </lineage>
</organism>
<feature type="transmembrane region" description="Helical" evidence="9">
    <location>
        <begin position="206"/>
        <end position="232"/>
    </location>
</feature>
<accession>F8ANL4</accession>
<dbReference type="GO" id="GO:0005886">
    <property type="term" value="C:plasma membrane"/>
    <property type="evidence" value="ECO:0007669"/>
    <property type="project" value="UniProtKB-SubCell"/>
</dbReference>
<keyword evidence="4 9" id="KW-1003">Cell membrane</keyword>
<dbReference type="GeneID" id="10773257"/>
<keyword evidence="12" id="KW-1185">Reference proteome</keyword>
<dbReference type="InterPro" id="IPR051408">
    <property type="entry name" value="Phosphate_transprt_permease"/>
</dbReference>
<keyword evidence="3" id="KW-0813">Transport</keyword>
<evidence type="ECO:0000313" key="12">
    <source>
        <dbReference type="Proteomes" id="UP000009296"/>
    </source>
</evidence>
<dbReference type="CDD" id="cd06261">
    <property type="entry name" value="TM_PBP2"/>
    <property type="match status" value="1"/>
</dbReference>
<keyword evidence="7 9" id="KW-1133">Transmembrane helix</keyword>
<dbReference type="PANTHER" id="PTHR42922:SF1">
    <property type="entry name" value="PHOSPHATE TRANSPORT SYSTEM PERMEASE PROTEIN PSTA"/>
    <property type="match status" value="1"/>
</dbReference>
<evidence type="ECO:0000256" key="2">
    <source>
        <dbReference type="ARBA" id="ARBA00007069"/>
    </source>
</evidence>
<feature type="transmembrane region" description="Helical" evidence="9">
    <location>
        <begin position="264"/>
        <end position="287"/>
    </location>
</feature>
<evidence type="ECO:0000256" key="8">
    <source>
        <dbReference type="ARBA" id="ARBA00023136"/>
    </source>
</evidence>
<dbReference type="HOGENOM" id="CLU_033621_2_0_2"/>
<dbReference type="eggNOG" id="arCOG00168">
    <property type="taxonomic scope" value="Archaea"/>
</dbReference>
<feature type="transmembrane region" description="Helical" evidence="9">
    <location>
        <begin position="28"/>
        <end position="56"/>
    </location>
</feature>
<dbReference type="PANTHER" id="PTHR42922">
    <property type="entry name" value="PHOSPHATE TRANSPORT SYSTEM PERMEASE PROTEIN PSTA"/>
    <property type="match status" value="1"/>
</dbReference>
<protein>
    <recommendedName>
        <fullName evidence="9">Phosphate transport system permease protein PstA</fullName>
    </recommendedName>
</protein>
<dbReference type="InterPro" id="IPR035906">
    <property type="entry name" value="MetI-like_sf"/>
</dbReference>
<evidence type="ECO:0000256" key="7">
    <source>
        <dbReference type="ARBA" id="ARBA00022989"/>
    </source>
</evidence>
<evidence type="ECO:0000256" key="4">
    <source>
        <dbReference type="ARBA" id="ARBA00022475"/>
    </source>
</evidence>
<proteinExistence type="inferred from homology"/>
<dbReference type="RefSeq" id="WP_013867254.1">
    <property type="nucleotide sequence ID" value="NC_015636.1"/>
</dbReference>
<dbReference type="KEGG" id="mok:Metok_1101"/>
<dbReference type="InterPro" id="IPR005672">
    <property type="entry name" value="Phosphate_PstA"/>
</dbReference>
<dbReference type="NCBIfam" id="TIGR00974">
    <property type="entry name" value="3a0107s02c"/>
    <property type="match status" value="1"/>
</dbReference>
<evidence type="ECO:0000256" key="6">
    <source>
        <dbReference type="ARBA" id="ARBA00022692"/>
    </source>
</evidence>